<gene>
    <name evidence="1" type="ORF">NSP04_13710</name>
</gene>
<dbReference type="EMBL" id="JANKHG010000027">
    <property type="protein sequence ID" value="MCR2747702.1"/>
    <property type="molecule type" value="Genomic_DNA"/>
</dbReference>
<reference evidence="1" key="1">
    <citation type="submission" date="2022-07" db="EMBL/GenBank/DDBJ databases">
        <authorList>
            <person name="Xamxidin M."/>
        </authorList>
    </citation>
    <scope>NUCLEOTIDE SEQUENCE</scope>
    <source>
        <strain evidence="1">YS8-69</strain>
    </source>
</reference>
<dbReference type="Proteomes" id="UP001165267">
    <property type="component" value="Unassembled WGS sequence"/>
</dbReference>
<comment type="caution">
    <text evidence="1">The sequence shown here is derived from an EMBL/GenBank/DDBJ whole genome shotgun (WGS) entry which is preliminary data.</text>
</comment>
<dbReference type="RefSeq" id="WP_257512924.1">
    <property type="nucleotide sequence ID" value="NZ_JANKHG010000027.1"/>
</dbReference>
<evidence type="ECO:0000313" key="2">
    <source>
        <dbReference type="Proteomes" id="UP001165267"/>
    </source>
</evidence>
<proteinExistence type="predicted"/>
<organism evidence="1 2">
    <name type="scientific">Limnobacter parvus</name>
    <dbReference type="NCBI Taxonomy" id="2939690"/>
    <lineage>
        <taxon>Bacteria</taxon>
        <taxon>Pseudomonadati</taxon>
        <taxon>Pseudomonadota</taxon>
        <taxon>Betaproteobacteria</taxon>
        <taxon>Burkholderiales</taxon>
        <taxon>Burkholderiaceae</taxon>
        <taxon>Limnobacter</taxon>
    </lineage>
</organism>
<name>A0ABT1XK72_9BURK</name>
<protein>
    <submittedName>
        <fullName evidence="1">Uncharacterized protein</fullName>
    </submittedName>
</protein>
<accession>A0ABT1XK72</accession>
<sequence>MTWSKATKKMSGFTNSIYNADRVGQSIALLGGATADAYSAVGLQSWHAHTEFTSQFIDPSPWTNIASTMRQNIEVITAPAPGLSAVSEPTTKLASNVAQFSSPDELANFLPATQQPSTFDAELLSRYESFESFLDSAPTQSLGGVLETPFAATAASDSAGSEREAFSLLDILAEAIERAKESQSEFENTFDGSRQSSVREFLESTGSDLGQVIRSGLQDNLAGVPREILSNLLESTGLEELSPVSDPILAIDFYGESSTVINGVLDSVSQPIGSLALPQLGPLLANPQNELFNTFA</sequence>
<keyword evidence="2" id="KW-1185">Reference proteome</keyword>
<evidence type="ECO:0000313" key="1">
    <source>
        <dbReference type="EMBL" id="MCR2747702.1"/>
    </source>
</evidence>